<keyword evidence="6 11" id="KW-0999">Mitochondrion inner membrane</keyword>
<reference evidence="13" key="1">
    <citation type="journal article" date="2020" name="Stud. Mycol.">
        <title>101 Dothideomycetes genomes: a test case for predicting lifestyles and emergence of pathogens.</title>
        <authorList>
            <person name="Haridas S."/>
            <person name="Albert R."/>
            <person name="Binder M."/>
            <person name="Bloem J."/>
            <person name="Labutti K."/>
            <person name="Salamov A."/>
            <person name="Andreopoulos B."/>
            <person name="Baker S."/>
            <person name="Barry K."/>
            <person name="Bills G."/>
            <person name="Bluhm B."/>
            <person name="Cannon C."/>
            <person name="Castanera R."/>
            <person name="Culley D."/>
            <person name="Daum C."/>
            <person name="Ezra D."/>
            <person name="Gonzalez J."/>
            <person name="Henrissat B."/>
            <person name="Kuo A."/>
            <person name="Liang C."/>
            <person name="Lipzen A."/>
            <person name="Lutzoni F."/>
            <person name="Magnuson J."/>
            <person name="Mondo S."/>
            <person name="Nolan M."/>
            <person name="Ohm R."/>
            <person name="Pangilinan J."/>
            <person name="Park H.-J."/>
            <person name="Ramirez L."/>
            <person name="Alfaro M."/>
            <person name="Sun H."/>
            <person name="Tritt A."/>
            <person name="Yoshinaga Y."/>
            <person name="Zwiers L.-H."/>
            <person name="Turgeon B."/>
            <person name="Goodwin S."/>
            <person name="Spatafora J."/>
            <person name="Crous P."/>
            <person name="Grigoriev I."/>
        </authorList>
    </citation>
    <scope>NUCLEOTIDE SEQUENCE</scope>
    <source>
        <strain evidence="13">CBS 269.34</strain>
    </source>
</reference>
<evidence type="ECO:0000256" key="4">
    <source>
        <dbReference type="ARBA" id="ARBA00022660"/>
    </source>
</evidence>
<dbReference type="SUPFAM" id="SSF81508">
    <property type="entry name" value="Ubiquinone-binding protein QP-C of cytochrome bc1 complex (Ubiquinol-cytochrome c reductase)"/>
    <property type="match status" value="1"/>
</dbReference>
<dbReference type="InterPro" id="IPR004205">
    <property type="entry name" value="Cyt_bc1_su8"/>
</dbReference>
<keyword evidence="9 11" id="KW-0496">Mitochondrion</keyword>
<dbReference type="EMBL" id="MU004181">
    <property type="protein sequence ID" value="KAF2503116.1"/>
    <property type="molecule type" value="Genomic_DNA"/>
</dbReference>
<name>A0A6A6RFC7_9PEZI</name>
<keyword evidence="14" id="KW-1185">Reference proteome</keyword>
<proteinExistence type="inferred from homology"/>
<keyword evidence="10" id="KW-0472">Membrane</keyword>
<evidence type="ECO:0000256" key="5">
    <source>
        <dbReference type="ARBA" id="ARBA00022692"/>
    </source>
</evidence>
<dbReference type="GO" id="GO:0005743">
    <property type="term" value="C:mitochondrial inner membrane"/>
    <property type="evidence" value="ECO:0007669"/>
    <property type="project" value="UniProtKB-SubCell"/>
</dbReference>
<evidence type="ECO:0000256" key="6">
    <source>
        <dbReference type="ARBA" id="ARBA00022792"/>
    </source>
</evidence>
<evidence type="ECO:0000256" key="9">
    <source>
        <dbReference type="ARBA" id="ARBA00023128"/>
    </source>
</evidence>
<evidence type="ECO:0000313" key="13">
    <source>
        <dbReference type="EMBL" id="KAF2503116.1"/>
    </source>
</evidence>
<evidence type="ECO:0000256" key="7">
    <source>
        <dbReference type="ARBA" id="ARBA00022982"/>
    </source>
</evidence>
<gene>
    <name evidence="13" type="ORF">BU16DRAFT_612677</name>
</gene>
<dbReference type="PANTHER" id="PTHR12119:SF2">
    <property type="entry name" value="CYTOCHROME B-C1 COMPLEX SUBUNIT 8"/>
    <property type="match status" value="1"/>
</dbReference>
<evidence type="ECO:0000256" key="2">
    <source>
        <dbReference type="ARBA" id="ARBA00007668"/>
    </source>
</evidence>
<evidence type="ECO:0000256" key="8">
    <source>
        <dbReference type="ARBA" id="ARBA00022989"/>
    </source>
</evidence>
<keyword evidence="5" id="KW-0812">Transmembrane</keyword>
<evidence type="ECO:0000256" key="11">
    <source>
        <dbReference type="RuleBase" id="RU368118"/>
    </source>
</evidence>
<keyword evidence="3 11" id="KW-0813">Transport</keyword>
<organism evidence="13 14">
    <name type="scientific">Lophium mytilinum</name>
    <dbReference type="NCBI Taxonomy" id="390894"/>
    <lineage>
        <taxon>Eukaryota</taxon>
        <taxon>Fungi</taxon>
        <taxon>Dikarya</taxon>
        <taxon>Ascomycota</taxon>
        <taxon>Pezizomycotina</taxon>
        <taxon>Dothideomycetes</taxon>
        <taxon>Pleosporomycetidae</taxon>
        <taxon>Mytilinidiales</taxon>
        <taxon>Mytilinidiaceae</taxon>
        <taxon>Lophium</taxon>
    </lineage>
</organism>
<dbReference type="GO" id="GO:0006122">
    <property type="term" value="P:mitochondrial electron transport, ubiquinol to cytochrome c"/>
    <property type="evidence" value="ECO:0007669"/>
    <property type="project" value="UniProtKB-UniRule"/>
</dbReference>
<evidence type="ECO:0000256" key="12">
    <source>
        <dbReference type="SAM" id="MobiDB-lite"/>
    </source>
</evidence>
<sequence>MAGGGNHVTGTPSWPIGGWGNPNASGGQPQKYITSYSISANRQRPLAGALNAAIFNTWRRFRGQVLYVAPPLVASQLCMMWLIERREFLDSKAGRKAAELEK</sequence>
<keyword evidence="8" id="KW-1133">Transmembrane helix</keyword>
<dbReference type="AlphaFoldDB" id="A0A6A6RFC7"/>
<dbReference type="FunFam" id="1.20.5.210:FF:000001">
    <property type="entry name" value="Cytochrome b-c1 complex subunit 8"/>
    <property type="match status" value="1"/>
</dbReference>
<dbReference type="GO" id="GO:0045275">
    <property type="term" value="C:respiratory chain complex III"/>
    <property type="evidence" value="ECO:0007669"/>
    <property type="project" value="UniProtKB-UniRule"/>
</dbReference>
<evidence type="ECO:0000313" key="14">
    <source>
        <dbReference type="Proteomes" id="UP000799750"/>
    </source>
</evidence>
<protein>
    <recommendedName>
        <fullName evidence="11">Cytochrome b-c1 complex subunit 8</fullName>
    </recommendedName>
    <alternativeName>
        <fullName evidence="11">Complex III subunit 8</fullName>
    </alternativeName>
</protein>
<comment type="function">
    <text evidence="11">Component of the ubiquinol-cytochrome c oxidoreductase, a multisubunit transmembrane complex that is part of the mitochondrial electron transport chain which drives oxidative phosphorylation. The complex plays an important role in the uptake of multiple carbon sources present in different host niches.</text>
</comment>
<dbReference type="PANTHER" id="PTHR12119">
    <property type="entry name" value="UBIQUINOL-CYTOCHROME C REDUCTASE COMPLEX UBIQUINONE-BINDING PROTEIN QP-C"/>
    <property type="match status" value="1"/>
</dbReference>
<dbReference type="InterPro" id="IPR036642">
    <property type="entry name" value="Cyt_bc1_su8_sf"/>
</dbReference>
<dbReference type="Pfam" id="PF02939">
    <property type="entry name" value="UcrQ"/>
    <property type="match status" value="1"/>
</dbReference>
<dbReference type="Gene3D" id="1.20.5.210">
    <property type="entry name" value="Cytochrome b-c1 complex subunit 8"/>
    <property type="match status" value="1"/>
</dbReference>
<keyword evidence="4 11" id="KW-0679">Respiratory chain</keyword>
<comment type="subunit">
    <text evidence="11">Component of the ubiquinol-cytochrome c oxidoreductase (cytochrome b-c1 complex, complex III, CIII), a multisubunit enzyme composed of 3 respiratory subunits cytochrome b, cytochrome c1 and Rieske protein, 2 core protein subunits, and additional low-molecular weight protein subunits. The complex exists as an obligatory dimer and forms supercomplexes (SCs) in the inner mitochondrial membrane with cytochrome c oxidase (complex IV, CIV).</text>
</comment>
<evidence type="ECO:0000256" key="3">
    <source>
        <dbReference type="ARBA" id="ARBA00022448"/>
    </source>
</evidence>
<feature type="region of interest" description="Disordered" evidence="12">
    <location>
        <begin position="1"/>
        <end position="25"/>
    </location>
</feature>
<dbReference type="Proteomes" id="UP000799750">
    <property type="component" value="Unassembled WGS sequence"/>
</dbReference>
<evidence type="ECO:0000256" key="10">
    <source>
        <dbReference type="ARBA" id="ARBA00023136"/>
    </source>
</evidence>
<dbReference type="OrthoDB" id="6683853at2759"/>
<keyword evidence="13" id="KW-0830">Ubiquinone</keyword>
<keyword evidence="7 11" id="KW-0249">Electron transport</keyword>
<accession>A0A6A6RFC7</accession>
<comment type="similarity">
    <text evidence="2 11">Belongs to the UQCRQ/QCR8 family.</text>
</comment>
<comment type="subcellular location">
    <subcellularLocation>
        <location evidence="1 11">Mitochondrion inner membrane</location>
        <topology evidence="1 11">Single-pass membrane protein</topology>
    </subcellularLocation>
</comment>
<evidence type="ECO:0000256" key="1">
    <source>
        <dbReference type="ARBA" id="ARBA00004434"/>
    </source>
</evidence>